<evidence type="ECO:0000256" key="4">
    <source>
        <dbReference type="SAM" id="MobiDB-lite"/>
    </source>
</evidence>
<dbReference type="Pfam" id="PF10187">
    <property type="entry name" value="FAM192A_Fyv6_N"/>
    <property type="match status" value="1"/>
</dbReference>
<reference evidence="6" key="1">
    <citation type="submission" date="2022-06" db="EMBL/GenBank/DDBJ databases">
        <authorList>
            <person name="Berger JAMES D."/>
            <person name="Berger JAMES D."/>
        </authorList>
    </citation>
    <scope>NUCLEOTIDE SEQUENCE [LARGE SCALE GENOMIC DNA]</scope>
</reference>
<feature type="compositionally biased region" description="Acidic residues" evidence="4">
    <location>
        <begin position="195"/>
        <end position="216"/>
    </location>
</feature>
<organism evidence="6 7">
    <name type="scientific">Trichobilharzia regenti</name>
    <name type="common">Nasal bird schistosome</name>
    <dbReference type="NCBI Taxonomy" id="157069"/>
    <lineage>
        <taxon>Eukaryota</taxon>
        <taxon>Metazoa</taxon>
        <taxon>Spiralia</taxon>
        <taxon>Lophotrochozoa</taxon>
        <taxon>Platyhelminthes</taxon>
        <taxon>Trematoda</taxon>
        <taxon>Digenea</taxon>
        <taxon>Strigeidida</taxon>
        <taxon>Schistosomatoidea</taxon>
        <taxon>Schistosomatidae</taxon>
        <taxon>Trichobilharzia</taxon>
    </lineage>
</organism>
<evidence type="ECO:0000313" key="6">
    <source>
        <dbReference type="Proteomes" id="UP000050795"/>
    </source>
</evidence>
<evidence type="ECO:0000313" key="7">
    <source>
        <dbReference type="WBParaSite" id="TREG1_94350.1"/>
    </source>
</evidence>
<dbReference type="WBParaSite" id="TREG1_94350.1">
    <property type="protein sequence ID" value="TREG1_94350.1"/>
    <property type="gene ID" value="TREG1_94350"/>
</dbReference>
<accession>A0AA85KHJ5</accession>
<sequence length="241" mass="26946">MPKFISEVDVEARKKIQEDEGIVEAPYDARSLYERLQAEKDRKQEEYEATNALKNRIHRLDEDEVEYLQTLSAKQHKAELEKEKEIAELLKEAKANRPVHVSSTNTLSGLSTKSFYNKGGSSQRTLIASAVKRTSSMDIVGPQSKRANTGTSASNEKNPIDPLAKMYTDESTNRDMSKQLMNGSLNILPGFSDYSDSDLDSEESTDSTSDDSTDIEDSVCTLQQIACTRMLYVKAEGSRDN</sequence>
<evidence type="ECO:0000256" key="2">
    <source>
        <dbReference type="ARBA" id="ARBA00023242"/>
    </source>
</evidence>
<dbReference type="InterPro" id="IPR019331">
    <property type="entry name" value="FAM192A/Fyv6_N"/>
</dbReference>
<feature type="domain" description="FAM192A/Fyv6 N-terminal" evidence="5">
    <location>
        <begin position="11"/>
        <end position="93"/>
    </location>
</feature>
<dbReference type="GO" id="GO:0005634">
    <property type="term" value="C:nucleus"/>
    <property type="evidence" value="ECO:0007669"/>
    <property type="project" value="UniProtKB-SubCell"/>
</dbReference>
<feature type="coiled-coil region" evidence="3">
    <location>
        <begin position="33"/>
        <end position="97"/>
    </location>
</feature>
<protein>
    <recommendedName>
        <fullName evidence="5">FAM192A/Fyv6 N-terminal domain-containing protein</fullName>
    </recommendedName>
</protein>
<feature type="region of interest" description="Disordered" evidence="4">
    <location>
        <begin position="137"/>
        <end position="163"/>
    </location>
</feature>
<evidence type="ECO:0000259" key="5">
    <source>
        <dbReference type="Pfam" id="PF10187"/>
    </source>
</evidence>
<keyword evidence="6" id="KW-1185">Reference proteome</keyword>
<evidence type="ECO:0000256" key="3">
    <source>
        <dbReference type="SAM" id="Coils"/>
    </source>
</evidence>
<proteinExistence type="predicted"/>
<dbReference type="PANTHER" id="PTHR13495:SF0">
    <property type="entry name" value="PSME3-INTERACTING PROTEIN"/>
    <property type="match status" value="1"/>
</dbReference>
<keyword evidence="3" id="KW-0175">Coiled coil</keyword>
<reference evidence="7" key="2">
    <citation type="submission" date="2023-11" db="UniProtKB">
        <authorList>
            <consortium name="WormBaseParasite"/>
        </authorList>
    </citation>
    <scope>IDENTIFICATION</scope>
</reference>
<name>A0AA85KHJ5_TRIRE</name>
<dbReference type="AlphaFoldDB" id="A0AA85KHJ5"/>
<dbReference type="InterPro" id="IPR039845">
    <property type="entry name" value="FAM192A"/>
</dbReference>
<dbReference type="PANTHER" id="PTHR13495">
    <property type="entry name" value="NEFA-INTERACTING NUCLEAR PROTEIN NIP30"/>
    <property type="match status" value="1"/>
</dbReference>
<evidence type="ECO:0000256" key="1">
    <source>
        <dbReference type="ARBA" id="ARBA00004123"/>
    </source>
</evidence>
<feature type="region of interest" description="Disordered" evidence="4">
    <location>
        <begin position="189"/>
        <end position="216"/>
    </location>
</feature>
<comment type="subcellular location">
    <subcellularLocation>
        <location evidence="1">Nucleus</location>
    </subcellularLocation>
</comment>
<feature type="compositionally biased region" description="Polar residues" evidence="4">
    <location>
        <begin position="145"/>
        <end position="157"/>
    </location>
</feature>
<keyword evidence="2" id="KW-0539">Nucleus</keyword>
<dbReference type="Proteomes" id="UP000050795">
    <property type="component" value="Unassembled WGS sequence"/>
</dbReference>